<dbReference type="GeneID" id="96778023"/>
<proteinExistence type="predicted"/>
<dbReference type="AlphaFoldDB" id="A0A6I2UEK1"/>
<keyword evidence="2" id="KW-1185">Reference proteome</keyword>
<accession>A0A6I2UEK1</accession>
<dbReference type="Proteomes" id="UP000433181">
    <property type="component" value="Unassembled WGS sequence"/>
</dbReference>
<name>A0A6I2UEK1_9FIRM</name>
<sequence>MFGFEWNKEEERQALIEISEARGEAHGKISTLRDLLADGLITLDALKATGRYSPEELDAISKL</sequence>
<protein>
    <submittedName>
        <fullName evidence="1">Uncharacterized protein</fullName>
    </submittedName>
</protein>
<gene>
    <name evidence="1" type="ORF">FYJ84_03770</name>
</gene>
<comment type="caution">
    <text evidence="1">The sequence shown here is derived from an EMBL/GenBank/DDBJ whole genome shotgun (WGS) entry which is preliminary data.</text>
</comment>
<reference evidence="1 2" key="1">
    <citation type="submission" date="2019-08" db="EMBL/GenBank/DDBJ databases">
        <title>In-depth cultivation of the pig gut microbiome towards novel bacterial diversity and tailored functional studies.</title>
        <authorList>
            <person name="Wylensek D."/>
            <person name="Hitch T.C.A."/>
            <person name="Clavel T."/>
        </authorList>
    </citation>
    <scope>NUCLEOTIDE SEQUENCE [LARGE SCALE GENOMIC DNA]</scope>
    <source>
        <strain evidence="1 2">WCA-693-APC-5D-A</strain>
    </source>
</reference>
<organism evidence="1 2">
    <name type="scientific">Anaerovibrio slackiae</name>
    <dbReference type="NCBI Taxonomy" id="2652309"/>
    <lineage>
        <taxon>Bacteria</taxon>
        <taxon>Bacillati</taxon>
        <taxon>Bacillota</taxon>
        <taxon>Negativicutes</taxon>
        <taxon>Selenomonadales</taxon>
        <taxon>Selenomonadaceae</taxon>
        <taxon>Anaerovibrio</taxon>
    </lineage>
</organism>
<dbReference type="RefSeq" id="WP_154406268.1">
    <property type="nucleotide sequence ID" value="NZ_VUNR01000005.1"/>
</dbReference>
<evidence type="ECO:0000313" key="1">
    <source>
        <dbReference type="EMBL" id="MSU08109.1"/>
    </source>
</evidence>
<dbReference type="EMBL" id="VUNR01000005">
    <property type="protein sequence ID" value="MSU08109.1"/>
    <property type="molecule type" value="Genomic_DNA"/>
</dbReference>
<evidence type="ECO:0000313" key="2">
    <source>
        <dbReference type="Proteomes" id="UP000433181"/>
    </source>
</evidence>